<dbReference type="SUPFAM" id="SSF89447">
    <property type="entry name" value="AbrB/MazE/MraZ-like"/>
    <property type="match status" value="1"/>
</dbReference>
<name>A0ABU8XHR4_9BURK</name>
<evidence type="ECO:0000313" key="2">
    <source>
        <dbReference type="EMBL" id="MEJ8858187.1"/>
    </source>
</evidence>
<evidence type="ECO:0000259" key="1">
    <source>
        <dbReference type="SMART" id="SM00966"/>
    </source>
</evidence>
<dbReference type="SMART" id="SM00966">
    <property type="entry name" value="SpoVT_AbrB"/>
    <property type="match status" value="1"/>
</dbReference>
<evidence type="ECO:0000313" key="3">
    <source>
        <dbReference type="Proteomes" id="UP001367030"/>
    </source>
</evidence>
<dbReference type="InterPro" id="IPR007159">
    <property type="entry name" value="SpoVT-AbrB_dom"/>
</dbReference>
<comment type="caution">
    <text evidence="2">The sequence shown here is derived from an EMBL/GenBank/DDBJ whole genome shotgun (WGS) entry which is preliminary data.</text>
</comment>
<dbReference type="GO" id="GO:0003677">
    <property type="term" value="F:DNA binding"/>
    <property type="evidence" value="ECO:0007669"/>
    <property type="project" value="UniProtKB-KW"/>
</dbReference>
<keyword evidence="3" id="KW-1185">Reference proteome</keyword>
<protein>
    <submittedName>
        <fullName evidence="2">AbrB/MazE/SpoVT family DNA-binding domain-containing protein</fullName>
    </submittedName>
</protein>
<sequence length="87" mass="9167">MAIATMTTKGQITMPLAVRTALGLRAGSKVDFVPTDDGFKVVPVNGDGKTLKGRFAGRVKKTVTLKEMDAAIAQGASARLHRGPRKS</sequence>
<dbReference type="EMBL" id="JBBKZS010000015">
    <property type="protein sequence ID" value="MEJ8858187.1"/>
    <property type="molecule type" value="Genomic_DNA"/>
</dbReference>
<dbReference type="Gene3D" id="2.10.260.10">
    <property type="match status" value="1"/>
</dbReference>
<dbReference type="InterPro" id="IPR037914">
    <property type="entry name" value="SpoVT-AbrB_sf"/>
</dbReference>
<dbReference type="RefSeq" id="WP_340338252.1">
    <property type="nucleotide sequence ID" value="NZ_JBBKZS010000015.1"/>
</dbReference>
<organism evidence="2 3">
    <name type="scientific">Variovorax robiniae</name>
    <dbReference type="NCBI Taxonomy" id="1836199"/>
    <lineage>
        <taxon>Bacteria</taxon>
        <taxon>Pseudomonadati</taxon>
        <taxon>Pseudomonadota</taxon>
        <taxon>Betaproteobacteria</taxon>
        <taxon>Burkholderiales</taxon>
        <taxon>Comamonadaceae</taxon>
        <taxon>Variovorax</taxon>
    </lineage>
</organism>
<feature type="domain" description="SpoVT-AbrB" evidence="1">
    <location>
        <begin position="4"/>
        <end position="49"/>
    </location>
</feature>
<dbReference type="Pfam" id="PF04014">
    <property type="entry name" value="MazE_antitoxin"/>
    <property type="match status" value="1"/>
</dbReference>
<keyword evidence="2" id="KW-0238">DNA-binding</keyword>
<dbReference type="Proteomes" id="UP001367030">
    <property type="component" value="Unassembled WGS sequence"/>
</dbReference>
<reference evidence="2 3" key="1">
    <citation type="submission" date="2024-03" db="EMBL/GenBank/DDBJ databases">
        <title>Novel species of the genus Variovorax.</title>
        <authorList>
            <person name="Liu Q."/>
            <person name="Xin Y.-H."/>
        </authorList>
    </citation>
    <scope>NUCLEOTIDE SEQUENCE [LARGE SCALE GENOMIC DNA]</scope>
    <source>
        <strain evidence="2 3">KACC 18901</strain>
    </source>
</reference>
<accession>A0ABU8XHR4</accession>
<dbReference type="NCBIfam" id="TIGR01439">
    <property type="entry name" value="lp_hng_hel_AbrB"/>
    <property type="match status" value="1"/>
</dbReference>
<proteinExistence type="predicted"/>
<gene>
    <name evidence="2" type="ORF">WKW79_26710</name>
</gene>